<gene>
    <name evidence="7" type="ORF">HNR07_005575</name>
</gene>
<feature type="transmembrane region" description="Helical" evidence="6">
    <location>
        <begin position="269"/>
        <end position="294"/>
    </location>
</feature>
<dbReference type="CDD" id="cd06173">
    <property type="entry name" value="MFS_MefA_like"/>
    <property type="match status" value="1"/>
</dbReference>
<protein>
    <submittedName>
        <fullName evidence="7">MFS family permease</fullName>
    </submittedName>
</protein>
<evidence type="ECO:0000256" key="2">
    <source>
        <dbReference type="ARBA" id="ARBA00022475"/>
    </source>
</evidence>
<feature type="transmembrane region" description="Helical" evidence="6">
    <location>
        <begin position="306"/>
        <end position="326"/>
    </location>
</feature>
<feature type="transmembrane region" description="Helical" evidence="6">
    <location>
        <begin position="371"/>
        <end position="391"/>
    </location>
</feature>
<feature type="transmembrane region" description="Helical" evidence="6">
    <location>
        <begin position="239"/>
        <end position="257"/>
    </location>
</feature>
<keyword evidence="3 6" id="KW-0812">Transmembrane</keyword>
<feature type="transmembrane region" description="Helical" evidence="6">
    <location>
        <begin position="332"/>
        <end position="351"/>
    </location>
</feature>
<comment type="subcellular location">
    <subcellularLocation>
        <location evidence="1">Cell membrane</location>
        <topology evidence="1">Multi-pass membrane protein</topology>
    </subcellularLocation>
</comment>
<dbReference type="SUPFAM" id="SSF103473">
    <property type="entry name" value="MFS general substrate transporter"/>
    <property type="match status" value="1"/>
</dbReference>
<evidence type="ECO:0000256" key="6">
    <source>
        <dbReference type="SAM" id="Phobius"/>
    </source>
</evidence>
<dbReference type="PANTHER" id="PTHR23513">
    <property type="entry name" value="INTEGRAL MEMBRANE EFFLUX PROTEIN-RELATED"/>
    <property type="match status" value="1"/>
</dbReference>
<comment type="caution">
    <text evidence="7">The sequence shown here is derived from an EMBL/GenBank/DDBJ whole genome shotgun (WGS) entry which is preliminary data.</text>
</comment>
<evidence type="ECO:0000313" key="7">
    <source>
        <dbReference type="EMBL" id="MBB5494438.1"/>
    </source>
</evidence>
<keyword evidence="8" id="KW-1185">Reference proteome</keyword>
<evidence type="ECO:0000256" key="5">
    <source>
        <dbReference type="ARBA" id="ARBA00023136"/>
    </source>
</evidence>
<keyword evidence="5 6" id="KW-0472">Membrane</keyword>
<dbReference type="RefSeq" id="WP_184367925.1">
    <property type="nucleotide sequence ID" value="NZ_BAAAKM010000012.1"/>
</dbReference>
<dbReference type="AlphaFoldDB" id="A0A840WWA3"/>
<sequence length="431" mass="44534">MSDSTTRATTAPLGGRFWAFWSASLASNLSDGVAMIAVPWLASSLAPDNAALVAAVATAGRLPWLLLALPAGVLVDRLPRFTLMVCANSLRLLLWALLAAVVLAGWASVPLLAVFAFCFGALEVCYDTAAETTVPALVPKGNLERANGHVRSGAIVAEEFVGRPLGGFVLALGLFVPFLFNIAALLVSVVALLRVRATAPTQGSAPELAPEDPPKASRGLRGVREDVVEGVKALWSQPLLRAVAVIAVFVNTAYATMLSTQVLFVRDTLGLGSAGFGLLMAFAAVGGILGGQLVSWLRAILPDGTLPVFCLAGSGLLYLVVAVFPLTPVVAGAYFLSGGLVLGYAVAMTSIRQRITPDHLLGRVNAAMRTVSWGMSAVGMAAGGVLVASLAPALGQTDALRVPYALVSAVSLAVVVFFGRGLAGLVREHDV</sequence>
<dbReference type="InterPro" id="IPR036259">
    <property type="entry name" value="MFS_trans_sf"/>
</dbReference>
<dbReference type="GO" id="GO:0022857">
    <property type="term" value="F:transmembrane transporter activity"/>
    <property type="evidence" value="ECO:0007669"/>
    <property type="project" value="InterPro"/>
</dbReference>
<dbReference type="Gene3D" id="1.20.1250.20">
    <property type="entry name" value="MFS general substrate transporter like domains"/>
    <property type="match status" value="1"/>
</dbReference>
<proteinExistence type="predicted"/>
<keyword evidence="4 6" id="KW-1133">Transmembrane helix</keyword>
<reference evidence="7 8" key="1">
    <citation type="submission" date="2020-08" db="EMBL/GenBank/DDBJ databases">
        <title>Sequencing the genomes of 1000 actinobacteria strains.</title>
        <authorList>
            <person name="Klenk H.-P."/>
        </authorList>
    </citation>
    <scope>NUCLEOTIDE SEQUENCE [LARGE SCALE GENOMIC DNA]</scope>
    <source>
        <strain evidence="7 8">DSM 44598</strain>
    </source>
</reference>
<feature type="transmembrane region" description="Helical" evidence="6">
    <location>
        <begin position="17"/>
        <end position="38"/>
    </location>
</feature>
<evidence type="ECO:0000256" key="3">
    <source>
        <dbReference type="ARBA" id="ARBA00022692"/>
    </source>
</evidence>
<dbReference type="PANTHER" id="PTHR23513:SF11">
    <property type="entry name" value="STAPHYLOFERRIN A TRANSPORTER"/>
    <property type="match status" value="1"/>
</dbReference>
<evidence type="ECO:0000313" key="8">
    <source>
        <dbReference type="Proteomes" id="UP000579647"/>
    </source>
</evidence>
<dbReference type="Proteomes" id="UP000579647">
    <property type="component" value="Unassembled WGS sequence"/>
</dbReference>
<feature type="transmembrane region" description="Helical" evidence="6">
    <location>
        <begin position="50"/>
        <end position="71"/>
    </location>
</feature>
<accession>A0A840WWA3</accession>
<dbReference type="EMBL" id="JACHDO010000001">
    <property type="protein sequence ID" value="MBB5494438.1"/>
    <property type="molecule type" value="Genomic_DNA"/>
</dbReference>
<dbReference type="GO" id="GO:0005886">
    <property type="term" value="C:plasma membrane"/>
    <property type="evidence" value="ECO:0007669"/>
    <property type="project" value="UniProtKB-SubCell"/>
</dbReference>
<organism evidence="7 8">
    <name type="scientific">Nocardiopsis metallicus</name>
    <dbReference type="NCBI Taxonomy" id="179819"/>
    <lineage>
        <taxon>Bacteria</taxon>
        <taxon>Bacillati</taxon>
        <taxon>Actinomycetota</taxon>
        <taxon>Actinomycetes</taxon>
        <taxon>Streptosporangiales</taxon>
        <taxon>Nocardiopsidaceae</taxon>
        <taxon>Nocardiopsis</taxon>
    </lineage>
</organism>
<feature type="transmembrane region" description="Helical" evidence="6">
    <location>
        <begin position="168"/>
        <end position="193"/>
    </location>
</feature>
<dbReference type="InterPro" id="IPR011701">
    <property type="entry name" value="MFS"/>
</dbReference>
<keyword evidence="2" id="KW-1003">Cell membrane</keyword>
<feature type="transmembrane region" description="Helical" evidence="6">
    <location>
        <begin position="92"/>
        <end position="122"/>
    </location>
</feature>
<evidence type="ECO:0000256" key="4">
    <source>
        <dbReference type="ARBA" id="ARBA00022989"/>
    </source>
</evidence>
<evidence type="ECO:0000256" key="1">
    <source>
        <dbReference type="ARBA" id="ARBA00004651"/>
    </source>
</evidence>
<dbReference type="Pfam" id="PF07690">
    <property type="entry name" value="MFS_1"/>
    <property type="match status" value="1"/>
</dbReference>
<feature type="transmembrane region" description="Helical" evidence="6">
    <location>
        <begin position="403"/>
        <end position="426"/>
    </location>
</feature>
<name>A0A840WWA3_9ACTN</name>